<organism evidence="1 2">
    <name type="scientific">Streptomyces roseochromogenus subsp. oscitans DS 12.976</name>
    <dbReference type="NCBI Taxonomy" id="1352936"/>
    <lineage>
        <taxon>Bacteria</taxon>
        <taxon>Bacillati</taxon>
        <taxon>Actinomycetota</taxon>
        <taxon>Actinomycetes</taxon>
        <taxon>Kitasatosporales</taxon>
        <taxon>Streptomycetaceae</taxon>
        <taxon>Streptomyces</taxon>
    </lineage>
</organism>
<dbReference type="HOGENOM" id="CLU_1814780_0_0_11"/>
<dbReference type="OrthoDB" id="4209058at2"/>
<dbReference type="RefSeq" id="WP_023554005.1">
    <property type="nucleotide sequence ID" value="NZ_CM002286.1"/>
</dbReference>
<accession>V6JMK3</accession>
<dbReference type="Proteomes" id="UP000017984">
    <property type="component" value="Plasmid pSros1"/>
</dbReference>
<sequence length="142" mass="15869">MAGEVWVATHNTDAWQTAGNRRRSVAISLIRAEDIRTVFLQTRDDLGSAVVALVTSPGMDGRGASTVLVNHTERTGEEAVPELPPLFHLDLTLALSQARQVGDEEPLYVRAEYENGQWHWRIHTYEQLHERIELANLAADSL</sequence>
<keyword evidence="2" id="KW-1185">Reference proteome</keyword>
<keyword evidence="1" id="KW-0614">Plasmid</keyword>
<evidence type="ECO:0000313" key="2">
    <source>
        <dbReference type="Proteomes" id="UP000017984"/>
    </source>
</evidence>
<comment type="caution">
    <text evidence="1">The sequence shown here is derived from an EMBL/GenBank/DDBJ whole genome shotgun (WGS) entry which is preliminary data.</text>
</comment>
<reference evidence="1 2" key="1">
    <citation type="journal article" date="2014" name="Genome Announc.">
        <title>Draft Genome Sequence of Streptomyces roseochromogenes subsp. oscitans DS 12.976, Producer of the Aminocoumarin Antibiotic Clorobiocin.</title>
        <authorList>
            <person name="Ruckert C."/>
            <person name="Kalinowski J."/>
            <person name="Heide L."/>
            <person name="Apel A.K."/>
        </authorList>
    </citation>
    <scope>NUCLEOTIDE SEQUENCE [LARGE SCALE GENOMIC DNA]</scope>
    <source>
        <strain evidence="1 2">DS 12.976</strain>
        <plasmid evidence="1">pSros1</plasmid>
    </source>
</reference>
<dbReference type="EMBL" id="AWQX01000398">
    <property type="protein sequence ID" value="EST18074.1"/>
    <property type="molecule type" value="Genomic_DNA"/>
</dbReference>
<dbReference type="PATRIC" id="fig|1352936.5.peg.9517"/>
<gene>
    <name evidence="1" type="ORF">M878_45765</name>
</gene>
<protein>
    <submittedName>
        <fullName evidence="1">Uncharacterized protein</fullName>
    </submittedName>
</protein>
<proteinExistence type="predicted"/>
<geneLocation type="plasmid" evidence="1 2">
    <name>pSros1</name>
</geneLocation>
<dbReference type="AlphaFoldDB" id="V6JMK3"/>
<evidence type="ECO:0000313" key="1">
    <source>
        <dbReference type="EMBL" id="EST18074.1"/>
    </source>
</evidence>
<name>V6JMK3_STRRC</name>